<dbReference type="EMBL" id="JAGGJU010000001">
    <property type="protein sequence ID" value="MBP1848853.1"/>
    <property type="molecule type" value="Genomic_DNA"/>
</dbReference>
<dbReference type="InterPro" id="IPR014168">
    <property type="entry name" value="Tol-Pal_TolR"/>
</dbReference>
<evidence type="ECO:0000256" key="2">
    <source>
        <dbReference type="ARBA" id="ARBA00005811"/>
    </source>
</evidence>
<protein>
    <submittedName>
        <fullName evidence="13">Biopolymer transport protein TolR</fullName>
    </submittedName>
</protein>
<evidence type="ECO:0000256" key="4">
    <source>
        <dbReference type="ARBA" id="ARBA00022519"/>
    </source>
</evidence>
<gene>
    <name evidence="13" type="ORF">J2Z17_000270</name>
</gene>
<dbReference type="Gene3D" id="3.30.420.270">
    <property type="match status" value="1"/>
</dbReference>
<comment type="subcellular location">
    <subcellularLocation>
        <location evidence="1">Cell membrane</location>
        <topology evidence="1">Single-pass membrane protein</topology>
    </subcellularLocation>
    <subcellularLocation>
        <location evidence="10">Cell membrane</location>
        <topology evidence="10">Single-pass type II membrane protein</topology>
    </subcellularLocation>
</comment>
<name>A0ABS4DT36_9HYPH</name>
<keyword evidence="5" id="KW-0132">Cell division</keyword>
<evidence type="ECO:0000313" key="13">
    <source>
        <dbReference type="EMBL" id="MBP1848853.1"/>
    </source>
</evidence>
<dbReference type="Pfam" id="PF02472">
    <property type="entry name" value="ExbD"/>
    <property type="match status" value="1"/>
</dbReference>
<evidence type="ECO:0000256" key="10">
    <source>
        <dbReference type="RuleBase" id="RU003879"/>
    </source>
</evidence>
<feature type="compositionally biased region" description="Basic residues" evidence="11">
    <location>
        <begin position="12"/>
        <end position="22"/>
    </location>
</feature>
<evidence type="ECO:0000256" key="11">
    <source>
        <dbReference type="SAM" id="MobiDB-lite"/>
    </source>
</evidence>
<dbReference type="PANTHER" id="PTHR30558:SF7">
    <property type="entry name" value="TOL-PAL SYSTEM PROTEIN TOLR"/>
    <property type="match status" value="1"/>
</dbReference>
<evidence type="ECO:0000256" key="3">
    <source>
        <dbReference type="ARBA" id="ARBA00022475"/>
    </source>
</evidence>
<organism evidence="13 14">
    <name type="scientific">Rhizobium halophytocola</name>
    <dbReference type="NCBI Taxonomy" id="735519"/>
    <lineage>
        <taxon>Bacteria</taxon>
        <taxon>Pseudomonadati</taxon>
        <taxon>Pseudomonadota</taxon>
        <taxon>Alphaproteobacteria</taxon>
        <taxon>Hyphomicrobiales</taxon>
        <taxon>Rhizobiaceae</taxon>
        <taxon>Rhizobium/Agrobacterium group</taxon>
        <taxon>Rhizobium</taxon>
    </lineage>
</organism>
<keyword evidence="9" id="KW-0131">Cell cycle</keyword>
<keyword evidence="7 12" id="KW-1133">Transmembrane helix</keyword>
<feature type="region of interest" description="Disordered" evidence="11">
    <location>
        <begin position="1"/>
        <end position="24"/>
    </location>
</feature>
<evidence type="ECO:0000256" key="9">
    <source>
        <dbReference type="ARBA" id="ARBA00023306"/>
    </source>
</evidence>
<dbReference type="InterPro" id="IPR003400">
    <property type="entry name" value="ExbD"/>
</dbReference>
<evidence type="ECO:0000313" key="14">
    <source>
        <dbReference type="Proteomes" id="UP000759443"/>
    </source>
</evidence>
<dbReference type="PANTHER" id="PTHR30558">
    <property type="entry name" value="EXBD MEMBRANE COMPONENT OF PMF-DRIVEN MACROMOLECULE IMPORT SYSTEM"/>
    <property type="match status" value="1"/>
</dbReference>
<dbReference type="RefSeq" id="WP_209941505.1">
    <property type="nucleotide sequence ID" value="NZ_JAGGJU010000001.1"/>
</dbReference>
<keyword evidence="6 10" id="KW-0812">Transmembrane</keyword>
<comment type="similarity">
    <text evidence="2 10">Belongs to the ExbD/TolR family.</text>
</comment>
<feature type="transmembrane region" description="Helical" evidence="12">
    <location>
        <begin position="37"/>
        <end position="58"/>
    </location>
</feature>
<evidence type="ECO:0000256" key="7">
    <source>
        <dbReference type="ARBA" id="ARBA00022989"/>
    </source>
</evidence>
<accession>A0ABS4DT36</accession>
<evidence type="ECO:0000256" key="1">
    <source>
        <dbReference type="ARBA" id="ARBA00004162"/>
    </source>
</evidence>
<dbReference type="NCBIfam" id="TIGR02801">
    <property type="entry name" value="tolR"/>
    <property type="match status" value="1"/>
</dbReference>
<keyword evidence="3" id="KW-1003">Cell membrane</keyword>
<reference evidence="13 14" key="1">
    <citation type="submission" date="2021-03" db="EMBL/GenBank/DDBJ databases">
        <title>Genomic Encyclopedia of Type Strains, Phase IV (KMG-IV): sequencing the most valuable type-strain genomes for metagenomic binning, comparative biology and taxonomic classification.</title>
        <authorList>
            <person name="Goeker M."/>
        </authorList>
    </citation>
    <scope>NUCLEOTIDE SEQUENCE [LARGE SCALE GENOMIC DNA]</scope>
    <source>
        <strain evidence="13 14">DSM 21600</strain>
    </source>
</reference>
<evidence type="ECO:0000256" key="5">
    <source>
        <dbReference type="ARBA" id="ARBA00022618"/>
    </source>
</evidence>
<keyword evidence="8 12" id="KW-0472">Membrane</keyword>
<keyword evidence="14" id="KW-1185">Reference proteome</keyword>
<feature type="compositionally biased region" description="Gly residues" evidence="11">
    <location>
        <begin position="1"/>
        <end position="11"/>
    </location>
</feature>
<evidence type="ECO:0000256" key="12">
    <source>
        <dbReference type="SAM" id="Phobius"/>
    </source>
</evidence>
<dbReference type="Proteomes" id="UP000759443">
    <property type="component" value="Unassembled WGS sequence"/>
</dbReference>
<evidence type="ECO:0000256" key="6">
    <source>
        <dbReference type="ARBA" id="ARBA00022692"/>
    </source>
</evidence>
<proteinExistence type="inferred from homology"/>
<sequence>MAMSVGGNGGRGGRRGRRRGGRRAPVSEINVTPLVDVMLVLLIIFMVAAPMLTVGVPIDLPQTQAKAMNSDTQPITISVNPDGEVYLQETKIALEDVVPKLEAIATTGYNERIYVRGDTAAAYGTVMQVMARISAAGFKNIGLVTQQEQDK</sequence>
<comment type="caution">
    <text evidence="13">The sequence shown here is derived from an EMBL/GenBank/DDBJ whole genome shotgun (WGS) entry which is preliminary data.</text>
</comment>
<evidence type="ECO:0000256" key="8">
    <source>
        <dbReference type="ARBA" id="ARBA00023136"/>
    </source>
</evidence>
<keyword evidence="10" id="KW-0813">Transport</keyword>
<keyword evidence="4" id="KW-0997">Cell inner membrane</keyword>
<keyword evidence="10" id="KW-0653">Protein transport</keyword>